<gene>
    <name evidence="1" type="ORF">PSON_ATCC_30995.1.T0970066</name>
</gene>
<accession>A0A8S1Q732</accession>
<sequence>MRMIQLIDSICLIMSQIKNAFYIILRCPQYFTNLSYNNITEKNKNSKSKIITRVIRHSTLSIVKFQRGFQFLNFTSIIN</sequence>
<dbReference type="AlphaFoldDB" id="A0A8S1Q732"/>
<dbReference type="EMBL" id="CAJJDN010000097">
    <property type="protein sequence ID" value="CAD8110995.1"/>
    <property type="molecule type" value="Genomic_DNA"/>
</dbReference>
<comment type="caution">
    <text evidence="1">The sequence shown here is derived from an EMBL/GenBank/DDBJ whole genome shotgun (WGS) entry which is preliminary data.</text>
</comment>
<reference evidence="1" key="1">
    <citation type="submission" date="2021-01" db="EMBL/GenBank/DDBJ databases">
        <authorList>
            <consortium name="Genoscope - CEA"/>
            <person name="William W."/>
        </authorList>
    </citation>
    <scope>NUCLEOTIDE SEQUENCE</scope>
</reference>
<protein>
    <submittedName>
        <fullName evidence="1">Uncharacterized protein</fullName>
    </submittedName>
</protein>
<name>A0A8S1Q732_9CILI</name>
<keyword evidence="2" id="KW-1185">Reference proteome</keyword>
<evidence type="ECO:0000313" key="2">
    <source>
        <dbReference type="Proteomes" id="UP000692954"/>
    </source>
</evidence>
<dbReference type="Proteomes" id="UP000692954">
    <property type="component" value="Unassembled WGS sequence"/>
</dbReference>
<proteinExistence type="predicted"/>
<evidence type="ECO:0000313" key="1">
    <source>
        <dbReference type="EMBL" id="CAD8110995.1"/>
    </source>
</evidence>
<organism evidence="1 2">
    <name type="scientific">Paramecium sonneborni</name>
    <dbReference type="NCBI Taxonomy" id="65129"/>
    <lineage>
        <taxon>Eukaryota</taxon>
        <taxon>Sar</taxon>
        <taxon>Alveolata</taxon>
        <taxon>Ciliophora</taxon>
        <taxon>Intramacronucleata</taxon>
        <taxon>Oligohymenophorea</taxon>
        <taxon>Peniculida</taxon>
        <taxon>Parameciidae</taxon>
        <taxon>Paramecium</taxon>
    </lineage>
</organism>